<dbReference type="AlphaFoldDB" id="U5D8V1"/>
<protein>
    <submittedName>
        <fullName evidence="2">Uncharacterized protein</fullName>
    </submittedName>
</protein>
<organism evidence="2 3">
    <name type="scientific">Amborella trichopoda</name>
    <dbReference type="NCBI Taxonomy" id="13333"/>
    <lineage>
        <taxon>Eukaryota</taxon>
        <taxon>Viridiplantae</taxon>
        <taxon>Streptophyta</taxon>
        <taxon>Embryophyta</taxon>
        <taxon>Tracheophyta</taxon>
        <taxon>Spermatophyta</taxon>
        <taxon>Magnoliopsida</taxon>
        <taxon>Amborellales</taxon>
        <taxon>Amborellaceae</taxon>
        <taxon>Amborella</taxon>
    </lineage>
</organism>
<dbReference type="Pfam" id="PF25015">
    <property type="entry name" value="RBD_AKAP-17A"/>
    <property type="match status" value="1"/>
</dbReference>
<dbReference type="HOGENOM" id="CLU_062714_0_0_1"/>
<dbReference type="Gramene" id="ERN18635">
    <property type="protein sequence ID" value="ERN18635"/>
    <property type="gene ID" value="AMTR_s00065p00170980"/>
</dbReference>
<dbReference type="STRING" id="13333.U5D8V1"/>
<reference evidence="3" key="1">
    <citation type="journal article" date="2013" name="Science">
        <title>The Amborella genome and the evolution of flowering plants.</title>
        <authorList>
            <consortium name="Amborella Genome Project"/>
        </authorList>
    </citation>
    <scope>NUCLEOTIDE SEQUENCE [LARGE SCALE GENOMIC DNA]</scope>
</reference>
<dbReference type="PANTHER" id="PTHR12484:SF4">
    <property type="entry name" value="A-KINASE ANCHOR PROTEIN 17A"/>
    <property type="match status" value="1"/>
</dbReference>
<name>U5D8V1_AMBTC</name>
<evidence type="ECO:0000256" key="1">
    <source>
        <dbReference type="SAM" id="MobiDB-lite"/>
    </source>
</evidence>
<dbReference type="OrthoDB" id="1918237at2759"/>
<feature type="region of interest" description="Disordered" evidence="1">
    <location>
        <begin position="296"/>
        <end position="345"/>
    </location>
</feature>
<accession>U5D8V1</accession>
<dbReference type="KEGG" id="atr:18447004"/>
<sequence>MSSSSLKSLYSLPPTETLDLCNALSLIPRIKLLLTFYRSDPSVKPIDEWQLKLSLLSFLKTSMSITVPEEDLHLEKCKDLKKRKRDDPVASATLYIYDLSPFKKLLATDNEGSAKKYNEWKSEVSYKLDGIELNLEGVKFRMSVSVPVSDHFERMKKEWEEFYRNENRGYYSRSMRQQPDTLILEGVPSRWFAEPRVSSKASMLVTHTIFSVLGKIRNLNIVGNDDLGKIMEQGSGQLVSGLQCKIWVQFENSGDFCNAMKILCGHSMQKQGSRLKANYEVTWDRDGFFRNMPKRTPQYREEESSGRRPVAVRDFKTEVPRLQSQIIRSGPDDVNKSAAPRRFKD</sequence>
<dbReference type="InterPro" id="IPR056852">
    <property type="entry name" value="AK17A/B"/>
</dbReference>
<evidence type="ECO:0000313" key="2">
    <source>
        <dbReference type="EMBL" id="ERN18635.1"/>
    </source>
</evidence>
<dbReference type="eggNOG" id="KOG2891">
    <property type="taxonomic scope" value="Eukaryota"/>
</dbReference>
<proteinExistence type="predicted"/>
<gene>
    <name evidence="2" type="ORF">AMTR_s00065p00170980</name>
</gene>
<dbReference type="OMA" id="NAQYEPV"/>
<dbReference type="Proteomes" id="UP000017836">
    <property type="component" value="Unassembled WGS sequence"/>
</dbReference>
<evidence type="ECO:0000313" key="3">
    <source>
        <dbReference type="Proteomes" id="UP000017836"/>
    </source>
</evidence>
<feature type="compositionally biased region" description="Basic and acidic residues" evidence="1">
    <location>
        <begin position="298"/>
        <end position="319"/>
    </location>
</feature>
<dbReference type="PANTHER" id="PTHR12484">
    <property type="entry name" value="B-LYMPHOCYTE ANTIGEN-RELATED"/>
    <property type="match status" value="1"/>
</dbReference>
<dbReference type="EMBL" id="KI392088">
    <property type="protein sequence ID" value="ERN18635.1"/>
    <property type="molecule type" value="Genomic_DNA"/>
</dbReference>
<keyword evidence="3" id="KW-1185">Reference proteome</keyword>